<dbReference type="AlphaFoldDB" id="A0AAE1BXN9"/>
<reference evidence="1" key="1">
    <citation type="submission" date="2023-10" db="EMBL/GenBank/DDBJ databases">
        <title>Genome assemblies of two species of porcelain crab, Petrolisthes cinctipes and Petrolisthes manimaculis (Anomura: Porcellanidae).</title>
        <authorList>
            <person name="Angst P."/>
        </authorList>
    </citation>
    <scope>NUCLEOTIDE SEQUENCE</scope>
    <source>
        <strain evidence="1">PB745_01</strain>
        <tissue evidence="1">Gill</tissue>
    </source>
</reference>
<dbReference type="Proteomes" id="UP001286313">
    <property type="component" value="Unassembled WGS sequence"/>
</dbReference>
<evidence type="ECO:0000313" key="1">
    <source>
        <dbReference type="EMBL" id="KAK3856810.1"/>
    </source>
</evidence>
<comment type="caution">
    <text evidence="1">The sequence shown here is derived from an EMBL/GenBank/DDBJ whole genome shotgun (WGS) entry which is preliminary data.</text>
</comment>
<gene>
    <name evidence="1" type="ORF">Pcinc_036896</name>
</gene>
<keyword evidence="2" id="KW-1185">Reference proteome</keyword>
<accession>A0AAE1BXN9</accession>
<name>A0AAE1BXN9_PETCI</name>
<protein>
    <submittedName>
        <fullName evidence="1">Uncharacterized protein</fullName>
    </submittedName>
</protein>
<organism evidence="1 2">
    <name type="scientific">Petrolisthes cinctipes</name>
    <name type="common">Flat porcelain crab</name>
    <dbReference type="NCBI Taxonomy" id="88211"/>
    <lineage>
        <taxon>Eukaryota</taxon>
        <taxon>Metazoa</taxon>
        <taxon>Ecdysozoa</taxon>
        <taxon>Arthropoda</taxon>
        <taxon>Crustacea</taxon>
        <taxon>Multicrustacea</taxon>
        <taxon>Malacostraca</taxon>
        <taxon>Eumalacostraca</taxon>
        <taxon>Eucarida</taxon>
        <taxon>Decapoda</taxon>
        <taxon>Pleocyemata</taxon>
        <taxon>Anomura</taxon>
        <taxon>Galatheoidea</taxon>
        <taxon>Porcellanidae</taxon>
        <taxon>Petrolisthes</taxon>
    </lineage>
</organism>
<sequence length="119" mass="12615">MGLSGVEDEIASVEVGCGTVVWRVSCPIYTQQDLKVLLSSVTLFHFFPPDHLSLLAPPLLSSQLSLSPHPDTALSKHCPSTPSLPPSLPICDERMSDSLIGGRGEETGECCGQVRGQVG</sequence>
<evidence type="ECO:0000313" key="2">
    <source>
        <dbReference type="Proteomes" id="UP001286313"/>
    </source>
</evidence>
<proteinExistence type="predicted"/>
<dbReference type="EMBL" id="JAWQEG010005780">
    <property type="protein sequence ID" value="KAK3856810.1"/>
    <property type="molecule type" value="Genomic_DNA"/>
</dbReference>